<dbReference type="EMBL" id="UAUU01000011">
    <property type="protein sequence ID" value="SPZ95031.1"/>
    <property type="molecule type" value="Genomic_DNA"/>
</dbReference>
<dbReference type="GO" id="GO:0017057">
    <property type="term" value="F:6-phosphogluconolactonase activity"/>
    <property type="evidence" value="ECO:0007669"/>
    <property type="project" value="UniProtKB-UniRule"/>
</dbReference>
<dbReference type="GO" id="GO:0006098">
    <property type="term" value="P:pentose-phosphate shunt"/>
    <property type="evidence" value="ECO:0007669"/>
    <property type="project" value="UniProtKB-UniPathway"/>
</dbReference>
<dbReference type="GeneID" id="97180449"/>
<dbReference type="UniPathway" id="UPA00115">
    <property type="reaction ID" value="UER00409"/>
</dbReference>
<dbReference type="AlphaFoldDB" id="A0A2X2JSV5"/>
<keyword evidence="7 9" id="KW-0378">Hydrolase</keyword>
<dbReference type="PANTHER" id="PTHR11054:SF0">
    <property type="entry name" value="6-PHOSPHOGLUCONOLACTONASE"/>
    <property type="match status" value="1"/>
</dbReference>
<dbReference type="Proteomes" id="UP000251241">
    <property type="component" value="Unassembled WGS sequence"/>
</dbReference>
<organism evidence="9 10">
    <name type="scientific">Sphingobacterium multivorum</name>
    <dbReference type="NCBI Taxonomy" id="28454"/>
    <lineage>
        <taxon>Bacteria</taxon>
        <taxon>Pseudomonadati</taxon>
        <taxon>Bacteroidota</taxon>
        <taxon>Sphingobacteriia</taxon>
        <taxon>Sphingobacteriales</taxon>
        <taxon>Sphingobacteriaceae</taxon>
        <taxon>Sphingobacterium</taxon>
    </lineage>
</organism>
<dbReference type="RefSeq" id="WP_112376458.1">
    <property type="nucleotide sequence ID" value="NZ_CP069793.1"/>
</dbReference>
<comment type="similarity">
    <text evidence="4 7">Belongs to the glucosamine/galactosamine-6-phosphate isomerase family. 6-phosphogluconolactonase subfamily.</text>
</comment>
<evidence type="ECO:0000256" key="4">
    <source>
        <dbReference type="ARBA" id="ARBA00010662"/>
    </source>
</evidence>
<feature type="domain" description="Glucosamine/galactosamine-6-phosphate isomerase" evidence="8">
    <location>
        <begin position="7"/>
        <end position="227"/>
    </location>
</feature>
<evidence type="ECO:0000256" key="3">
    <source>
        <dbReference type="ARBA" id="ARBA00004961"/>
    </source>
</evidence>
<dbReference type="NCBIfam" id="TIGR01198">
    <property type="entry name" value="pgl"/>
    <property type="match status" value="1"/>
</dbReference>
<dbReference type="SUPFAM" id="SSF100950">
    <property type="entry name" value="NagB/RpiA/CoA transferase-like"/>
    <property type="match status" value="1"/>
</dbReference>
<evidence type="ECO:0000256" key="1">
    <source>
        <dbReference type="ARBA" id="ARBA00000832"/>
    </source>
</evidence>
<dbReference type="PANTHER" id="PTHR11054">
    <property type="entry name" value="6-PHOSPHOGLUCONOLACTONASE"/>
    <property type="match status" value="1"/>
</dbReference>
<dbReference type="CDD" id="cd01400">
    <property type="entry name" value="6PGL"/>
    <property type="match status" value="1"/>
</dbReference>
<dbReference type="InterPro" id="IPR006148">
    <property type="entry name" value="Glc/Gal-6P_isomerase"/>
</dbReference>
<dbReference type="Pfam" id="PF01182">
    <property type="entry name" value="Glucosamine_iso"/>
    <property type="match status" value="1"/>
</dbReference>
<reference evidence="9 10" key="1">
    <citation type="submission" date="2018-06" db="EMBL/GenBank/DDBJ databases">
        <authorList>
            <consortium name="Pathogen Informatics"/>
            <person name="Doyle S."/>
        </authorList>
    </citation>
    <scope>NUCLEOTIDE SEQUENCE [LARGE SCALE GENOMIC DNA]</scope>
    <source>
        <strain evidence="9 10">NCTC11343</strain>
    </source>
</reference>
<name>A0A2X2JSV5_SPHMU</name>
<gene>
    <name evidence="9" type="primary">pgl_2</name>
    <name evidence="7" type="synonym">pgl</name>
    <name evidence="9" type="ORF">NCTC11343_05713</name>
</gene>
<evidence type="ECO:0000313" key="9">
    <source>
        <dbReference type="EMBL" id="SPZ95031.1"/>
    </source>
</evidence>
<accession>A0A2X2JSV5</accession>
<dbReference type="EC" id="3.1.1.31" evidence="5 7"/>
<comment type="pathway">
    <text evidence="3 7">Carbohydrate degradation; pentose phosphate pathway; D-ribulose 5-phosphate from D-glucose 6-phosphate (oxidative stage): step 2/3.</text>
</comment>
<dbReference type="Gene3D" id="3.40.50.1360">
    <property type="match status" value="1"/>
</dbReference>
<evidence type="ECO:0000259" key="8">
    <source>
        <dbReference type="Pfam" id="PF01182"/>
    </source>
</evidence>
<sequence>MLNIFATTEEIFKEAAAVFISSANEAIRQKGYFAVALTGGSSPEGLYRLLSEDQYKNQIDWAKVLIFWGDERWVPLDNDLSNARMSYEQLLDRVPVRPVNVFPMYRDGITAEDFAAVYNVLLKEMLGSDGRMDLILLGMGQDGHTASLFPGTVALDETENWVTAYYLEQQQMYRITLTAPFLNRARKLLVIAFGETKAEALKEVIEGPYNPRIYPAQLLAPSQGELLFLVDKKAAKYLHGNI</sequence>
<protein>
    <recommendedName>
        <fullName evidence="6 7">6-phosphogluconolactonase</fullName>
        <shortName evidence="7">6PGL</shortName>
        <ecNumber evidence="5 7">3.1.1.31</ecNumber>
    </recommendedName>
</protein>
<dbReference type="GO" id="GO:0005975">
    <property type="term" value="P:carbohydrate metabolic process"/>
    <property type="evidence" value="ECO:0007669"/>
    <property type="project" value="UniProtKB-UniRule"/>
</dbReference>
<comment type="function">
    <text evidence="2 7">Hydrolysis of 6-phosphogluconolactone to 6-phosphogluconate.</text>
</comment>
<dbReference type="InterPro" id="IPR037171">
    <property type="entry name" value="NagB/RpiA_transferase-like"/>
</dbReference>
<dbReference type="InterPro" id="IPR005900">
    <property type="entry name" value="6-phosphogluconolactonase_DevB"/>
</dbReference>
<proteinExistence type="inferred from homology"/>
<evidence type="ECO:0000256" key="6">
    <source>
        <dbReference type="ARBA" id="ARBA00020337"/>
    </source>
</evidence>
<evidence type="ECO:0000256" key="7">
    <source>
        <dbReference type="RuleBase" id="RU365095"/>
    </source>
</evidence>
<dbReference type="InterPro" id="IPR039104">
    <property type="entry name" value="6PGL"/>
</dbReference>
<evidence type="ECO:0000313" key="10">
    <source>
        <dbReference type="Proteomes" id="UP000251241"/>
    </source>
</evidence>
<comment type="catalytic activity">
    <reaction evidence="1 7">
        <text>6-phospho-D-glucono-1,5-lactone + H2O = 6-phospho-D-gluconate + H(+)</text>
        <dbReference type="Rhea" id="RHEA:12556"/>
        <dbReference type="ChEBI" id="CHEBI:15377"/>
        <dbReference type="ChEBI" id="CHEBI:15378"/>
        <dbReference type="ChEBI" id="CHEBI:57955"/>
        <dbReference type="ChEBI" id="CHEBI:58759"/>
        <dbReference type="EC" id="3.1.1.31"/>
    </reaction>
</comment>
<evidence type="ECO:0000256" key="5">
    <source>
        <dbReference type="ARBA" id="ARBA00013198"/>
    </source>
</evidence>
<evidence type="ECO:0000256" key="2">
    <source>
        <dbReference type="ARBA" id="ARBA00002681"/>
    </source>
</evidence>